<dbReference type="CDD" id="cd00033">
    <property type="entry name" value="CCP"/>
    <property type="match status" value="3"/>
</dbReference>
<evidence type="ECO:0000256" key="7">
    <source>
        <dbReference type="SAM" id="Phobius"/>
    </source>
</evidence>
<feature type="chain" id="PRO_5001645298" evidence="8">
    <location>
        <begin position="20"/>
        <end position="637"/>
    </location>
</feature>
<dbReference type="Gene3D" id="2.10.70.10">
    <property type="entry name" value="Complement Module, domain 1"/>
    <property type="match status" value="4"/>
</dbReference>
<dbReference type="InterPro" id="IPR050350">
    <property type="entry name" value="Compl-Cell_Adhes-Reg"/>
</dbReference>
<dbReference type="InParanoid" id="A0A067RLM8"/>
<feature type="domain" description="Sushi" evidence="9">
    <location>
        <begin position="92"/>
        <end position="157"/>
    </location>
</feature>
<evidence type="ECO:0000256" key="5">
    <source>
        <dbReference type="PROSITE-ProRule" id="PRU00302"/>
    </source>
</evidence>
<comment type="caution">
    <text evidence="5">Lacks conserved residue(s) required for the propagation of feature annotation.</text>
</comment>
<dbReference type="EMBL" id="KK852435">
    <property type="protein sequence ID" value="KDR23943.1"/>
    <property type="molecule type" value="Genomic_DNA"/>
</dbReference>
<feature type="compositionally biased region" description="Polar residues" evidence="6">
    <location>
        <begin position="539"/>
        <end position="549"/>
    </location>
</feature>
<evidence type="ECO:0000256" key="1">
    <source>
        <dbReference type="ARBA" id="ARBA00022659"/>
    </source>
</evidence>
<evidence type="ECO:0000313" key="10">
    <source>
        <dbReference type="EMBL" id="KDR23943.1"/>
    </source>
</evidence>
<dbReference type="Pfam" id="PF00084">
    <property type="entry name" value="Sushi"/>
    <property type="match status" value="5"/>
</dbReference>
<feature type="domain" description="Sushi" evidence="9">
    <location>
        <begin position="240"/>
        <end position="310"/>
    </location>
</feature>
<proteinExistence type="predicted"/>
<evidence type="ECO:0000313" key="11">
    <source>
        <dbReference type="Proteomes" id="UP000027135"/>
    </source>
</evidence>
<dbReference type="PANTHER" id="PTHR19325">
    <property type="entry name" value="COMPLEMENT COMPONENT-RELATED SUSHI DOMAIN-CONTAINING"/>
    <property type="match status" value="1"/>
</dbReference>
<evidence type="ECO:0000256" key="8">
    <source>
        <dbReference type="SAM" id="SignalP"/>
    </source>
</evidence>
<keyword evidence="7" id="KW-0472">Membrane</keyword>
<feature type="region of interest" description="Disordered" evidence="6">
    <location>
        <begin position="498"/>
        <end position="549"/>
    </location>
</feature>
<dbReference type="InterPro" id="IPR035976">
    <property type="entry name" value="Sushi/SCR/CCP_sf"/>
</dbReference>
<dbReference type="SMART" id="SM00032">
    <property type="entry name" value="CCP"/>
    <property type="match status" value="5"/>
</dbReference>
<keyword evidence="1 5" id="KW-0768">Sushi</keyword>
<evidence type="ECO:0000256" key="3">
    <source>
        <dbReference type="ARBA" id="ARBA00023157"/>
    </source>
</evidence>
<feature type="transmembrane region" description="Helical" evidence="7">
    <location>
        <begin position="400"/>
        <end position="424"/>
    </location>
</feature>
<reference evidence="10 11" key="1">
    <citation type="journal article" date="2014" name="Nat. Commun.">
        <title>Molecular traces of alternative social organization in a termite genome.</title>
        <authorList>
            <person name="Terrapon N."/>
            <person name="Li C."/>
            <person name="Robertson H.M."/>
            <person name="Ji L."/>
            <person name="Meng X."/>
            <person name="Booth W."/>
            <person name="Chen Z."/>
            <person name="Childers C.P."/>
            <person name="Glastad K.M."/>
            <person name="Gokhale K."/>
            <person name="Gowin J."/>
            <person name="Gronenberg W."/>
            <person name="Hermansen R.A."/>
            <person name="Hu H."/>
            <person name="Hunt B.G."/>
            <person name="Huylmans A.K."/>
            <person name="Khalil S.M."/>
            <person name="Mitchell R.D."/>
            <person name="Munoz-Torres M.C."/>
            <person name="Mustard J.A."/>
            <person name="Pan H."/>
            <person name="Reese J.T."/>
            <person name="Scharf M.E."/>
            <person name="Sun F."/>
            <person name="Vogel H."/>
            <person name="Xiao J."/>
            <person name="Yang W."/>
            <person name="Yang Z."/>
            <person name="Yang Z."/>
            <person name="Zhou J."/>
            <person name="Zhu J."/>
            <person name="Brent C.S."/>
            <person name="Elsik C.G."/>
            <person name="Goodisman M.A."/>
            <person name="Liberles D.A."/>
            <person name="Roe R.M."/>
            <person name="Vargo E.L."/>
            <person name="Vilcinskas A."/>
            <person name="Wang J."/>
            <person name="Bornberg-Bauer E."/>
            <person name="Korb J."/>
            <person name="Zhang G."/>
            <person name="Liebig J."/>
        </authorList>
    </citation>
    <scope>NUCLEOTIDE SEQUENCE [LARGE SCALE GENOMIC DNA]</scope>
    <source>
        <tissue evidence="10">Whole organism</tissue>
    </source>
</reference>
<dbReference type="SUPFAM" id="SSF57535">
    <property type="entry name" value="Complement control module/SCR domain"/>
    <property type="match status" value="4"/>
</dbReference>
<evidence type="ECO:0000256" key="2">
    <source>
        <dbReference type="ARBA" id="ARBA00022737"/>
    </source>
</evidence>
<dbReference type="STRING" id="136037.A0A067RLM8"/>
<name>A0A067RLM8_ZOONE</name>
<feature type="domain" description="Sushi" evidence="9">
    <location>
        <begin position="158"/>
        <end position="225"/>
    </location>
</feature>
<keyword evidence="7" id="KW-1133">Transmembrane helix</keyword>
<accession>A0A067RLM8</accession>
<protein>
    <submittedName>
        <fullName evidence="10">Sushi, von Willebrand factor type A, EGF and pentraxin domain-containing protein 1</fullName>
    </submittedName>
</protein>
<dbReference type="AlphaFoldDB" id="A0A067RLM8"/>
<organism evidence="10 11">
    <name type="scientific">Zootermopsis nevadensis</name>
    <name type="common">Dampwood termite</name>
    <dbReference type="NCBI Taxonomy" id="136037"/>
    <lineage>
        <taxon>Eukaryota</taxon>
        <taxon>Metazoa</taxon>
        <taxon>Ecdysozoa</taxon>
        <taxon>Arthropoda</taxon>
        <taxon>Hexapoda</taxon>
        <taxon>Insecta</taxon>
        <taxon>Pterygota</taxon>
        <taxon>Neoptera</taxon>
        <taxon>Polyneoptera</taxon>
        <taxon>Dictyoptera</taxon>
        <taxon>Blattodea</taxon>
        <taxon>Blattoidea</taxon>
        <taxon>Termitoidae</taxon>
        <taxon>Termopsidae</taxon>
        <taxon>Zootermopsis</taxon>
    </lineage>
</organism>
<keyword evidence="8" id="KW-0732">Signal</keyword>
<feature type="signal peptide" evidence="8">
    <location>
        <begin position="1"/>
        <end position="19"/>
    </location>
</feature>
<evidence type="ECO:0000256" key="4">
    <source>
        <dbReference type="ARBA" id="ARBA00023180"/>
    </source>
</evidence>
<dbReference type="eggNOG" id="KOG4297">
    <property type="taxonomic scope" value="Eukaryota"/>
</dbReference>
<keyword evidence="2" id="KW-0677">Repeat</keyword>
<sequence>MNRLGPFFLLLVICSELYASEFFIKNTTEVINTSRCPDFGDIGKGVIIQELIVGDKQVLHIECQPGHDLIGSPKILCVDGQWEHIQKPQCSKRCPSPLFLRNAEVRLEGTLASEESYRQGSRAIYSCGEGFRLSPPGSKIRVCKDGYWTGPQGRCVADGCQMPPEITHGYYVLESALEENPIARVGVGQRAHYNCNLGYILTGPASLQCLDSGDWSPRLPPHCTPANSEMEEDEELTKEAFCPPLPATPHTRVATILGRQNANRAAPGTEVELQCEPGYRDPRFPCQVSVLRCIHSTWHAVQGDIPKCLAVEGCVSPPSIEHGSLFGPATNGRYHVHGEVAYTCQPGFVLHGDPVLTCAPSGCWEPSNLPECRPDDQPKVYWTAHGPDRKVQPLGLVDTIMLLVTLTTAVGLTLVMFCTCIFVVRHHRRDQGAPPSSPRAPTPPLVYDPDRVALIANDAQLGESSLPSYEEAIRERYSGGVIASSGGLMPYRSHRGPHWNALGSGGRRTRGETAHVTRQSSSTSHTASLRSGSAAGDSMGSTDTMTPSEVSTNVTLDTVSSHTCSSGSQTASCRAICGSLASFDTSSVLNTEGVPLLEESEIEDGVQGLDSVRLVTVDQPLKDSASCKCCHNSPDLV</sequence>
<dbReference type="OrthoDB" id="6127264at2759"/>
<keyword evidence="7" id="KW-0812">Transmembrane</keyword>
<dbReference type="InterPro" id="IPR000436">
    <property type="entry name" value="Sushi_SCR_CCP_dom"/>
</dbReference>
<dbReference type="Proteomes" id="UP000027135">
    <property type="component" value="Unassembled WGS sequence"/>
</dbReference>
<keyword evidence="3" id="KW-1015">Disulfide bond</keyword>
<keyword evidence="11" id="KW-1185">Reference proteome</keyword>
<feature type="compositionally biased region" description="Low complexity" evidence="6">
    <location>
        <begin position="520"/>
        <end position="533"/>
    </location>
</feature>
<dbReference type="PANTHER" id="PTHR19325:SF575">
    <property type="entry name" value="LOCOMOTION-RELATED PROTEIN HIKARU GENKI"/>
    <property type="match status" value="1"/>
</dbReference>
<evidence type="ECO:0000256" key="6">
    <source>
        <dbReference type="SAM" id="MobiDB-lite"/>
    </source>
</evidence>
<dbReference type="PROSITE" id="PS50923">
    <property type="entry name" value="SUSHI"/>
    <property type="match status" value="4"/>
</dbReference>
<keyword evidence="4" id="KW-0325">Glycoprotein</keyword>
<evidence type="ECO:0000259" key="9">
    <source>
        <dbReference type="PROSITE" id="PS50923"/>
    </source>
</evidence>
<gene>
    <name evidence="10" type="ORF">L798_10816</name>
</gene>
<dbReference type="OMA" id="TRRTCHA"/>
<feature type="domain" description="Sushi" evidence="9">
    <location>
        <begin position="312"/>
        <end position="374"/>
    </location>
</feature>